<dbReference type="NCBIfam" id="TIGR03623">
    <property type="entry name" value="probable DNA repair protein"/>
    <property type="match status" value="1"/>
</dbReference>
<feature type="domain" description="PD-(D/E)XK endonuclease-like" evidence="1">
    <location>
        <begin position="657"/>
        <end position="917"/>
    </location>
</feature>
<dbReference type="Gene3D" id="1.10.357.10">
    <property type="entry name" value="Tetracycline Repressor, domain 2"/>
    <property type="match status" value="1"/>
</dbReference>
<dbReference type="AlphaFoldDB" id="A0A1H5WXV2"/>
<dbReference type="Pfam" id="PF12705">
    <property type="entry name" value="PDDEXK_1"/>
    <property type="match status" value="1"/>
</dbReference>
<dbReference type="EMBL" id="FNVA01000002">
    <property type="protein sequence ID" value="SEG04258.1"/>
    <property type="molecule type" value="Genomic_DNA"/>
</dbReference>
<dbReference type="InterPro" id="IPR011604">
    <property type="entry name" value="PDDEXK-like_dom_sf"/>
</dbReference>
<dbReference type="InterPro" id="IPR027417">
    <property type="entry name" value="P-loop_NTPase"/>
</dbReference>
<organism evidence="2 3">
    <name type="scientific">Bryocella elongata</name>
    <dbReference type="NCBI Taxonomy" id="863522"/>
    <lineage>
        <taxon>Bacteria</taxon>
        <taxon>Pseudomonadati</taxon>
        <taxon>Acidobacteriota</taxon>
        <taxon>Terriglobia</taxon>
        <taxon>Terriglobales</taxon>
        <taxon>Acidobacteriaceae</taxon>
        <taxon>Bryocella</taxon>
    </lineage>
</organism>
<sequence>MAEVHLRDSSLHEILNLLDARELVITPSARSAQALRRAFDERQRAAGLRAWEPARVLAWPQWTAALLSELVVAGAEDRLPLSRPQELALWTEVISADEEASNLALSTDSIADLAELAQSAFALAADHGVLDQIRPSATSRDERSFARWAELFRRGCTRRAYLPAALLNRALAEHAQAGALKNHPQLPGTLHLFDLANPSPSQQLLLDALTQLGITLHHHNPTAAEPQLQAWTVCPSERDELDLAARWLRDFLESAARDGRSPTAALIVPSLDTERVALEAVLRSTLAPELNAIAADLSSTPWSFSTGAPLASLPLISCVLDLARWTLGALPVASIGSLLLSPYLGLTAERDAAAVFDFEVLRSAQLLEPELTLHNLLELARSAERKLQKHTPPRTTHAALPSWVNALHDALRREPQLFDLLQHDRLRPRTYAEWMEVVRAIAHAAGWPGDRVLTATEFAATRALDAALDSIATLDAVAAISGDRTKRVSFATALHTLERQLRRTQQQPVASNALVEVLTPNELEGRAFDAVIFLHATDANWPAATRPHPLLSRTLQREAAMPGATPDFALAKARATMAALLAHTPHVLFTCAKENADGHLRPSPLLTSFHLPEHELTDLIAPAAPIAPIPLLDTIDAMELPALPDATLRGGSHLLKLQAACGFLAFAELRLGAAAPETREAGLDPRERGNLMHHVLEAFWREVQTRDALEAFSPAERTGILETLIDDELKHLSTESGWSEAYVDLVRARTLRVLEAWLEHELKRGPFTVLEIETQRELQLGPLKLNVRMDRIEALPEGGIAYVDYKTGKADAKAWDGDRPDEPQLPLYALLAEPGKLRALLYANVRAGKDAAWSGLQTEEDIFPMKRKRVADLATRTEEWRDVLTHLAEDFHAGRAHVDPKAVNINCARCAQRLLCRRDAAALRASDDNGLFDNDGDMDGDFEGGMNA</sequence>
<keyword evidence="3" id="KW-1185">Reference proteome</keyword>
<evidence type="ECO:0000313" key="2">
    <source>
        <dbReference type="EMBL" id="SEG04258.1"/>
    </source>
</evidence>
<proteinExistence type="predicted"/>
<evidence type="ECO:0000313" key="3">
    <source>
        <dbReference type="Proteomes" id="UP000236728"/>
    </source>
</evidence>
<dbReference type="SUPFAM" id="SSF52540">
    <property type="entry name" value="P-loop containing nucleoside triphosphate hydrolases"/>
    <property type="match status" value="1"/>
</dbReference>
<name>A0A1H5WXV2_9BACT</name>
<gene>
    <name evidence="2" type="ORF">SAMN05421819_1790</name>
</gene>
<dbReference type="Gene3D" id="3.90.320.10">
    <property type="match status" value="1"/>
</dbReference>
<dbReference type="RefSeq" id="WP_103932671.1">
    <property type="nucleotide sequence ID" value="NZ_FNVA01000002.1"/>
</dbReference>
<dbReference type="InterPro" id="IPR038726">
    <property type="entry name" value="PDDEXK_AddAB-type"/>
</dbReference>
<protein>
    <submittedName>
        <fullName evidence="2">Probable DNA repair protein</fullName>
    </submittedName>
</protein>
<reference evidence="2 3" key="1">
    <citation type="submission" date="2016-10" db="EMBL/GenBank/DDBJ databases">
        <authorList>
            <person name="de Groot N.N."/>
        </authorList>
    </citation>
    <scope>NUCLEOTIDE SEQUENCE [LARGE SCALE GENOMIC DNA]</scope>
    <source>
        <strain evidence="2 3">DSM 22489</strain>
    </source>
</reference>
<evidence type="ECO:0000259" key="1">
    <source>
        <dbReference type="Pfam" id="PF12705"/>
    </source>
</evidence>
<dbReference type="OrthoDB" id="9761147at2"/>
<dbReference type="Proteomes" id="UP000236728">
    <property type="component" value="Unassembled WGS sequence"/>
</dbReference>
<dbReference type="InterPro" id="IPR019925">
    <property type="entry name" value="DNA_repair_protein_predicted"/>
</dbReference>
<accession>A0A1H5WXV2</accession>